<proteinExistence type="predicted"/>
<sequence length="151" mass="16875">SPADLQNINPDIEALIMGSPLVLDTNAKAEVQILKQSSGYLSTQTKSDGNSVLITNLQFYPGWKVLVDKKSVPALRVNHAFMAAQIPPGEHQIEFKYSPRSFWLGLFVSTCSILIILGCWLSQKIISHQKNRLLQNLSKNQHIENLTLNHP</sequence>
<dbReference type="PANTHER" id="PTHR38454:SF1">
    <property type="entry name" value="INTEGRAL MEMBRANE PROTEIN"/>
    <property type="match status" value="1"/>
</dbReference>
<keyword evidence="1" id="KW-0812">Transmembrane</keyword>
<dbReference type="PANTHER" id="PTHR38454">
    <property type="entry name" value="INTEGRAL MEMBRANE PROTEIN-RELATED"/>
    <property type="match status" value="1"/>
</dbReference>
<keyword evidence="1" id="KW-0472">Membrane</keyword>
<evidence type="ECO:0000256" key="1">
    <source>
        <dbReference type="SAM" id="Phobius"/>
    </source>
</evidence>
<comment type="caution">
    <text evidence="2">The sequence shown here is derived from an EMBL/GenBank/DDBJ whole genome shotgun (WGS) entry which is preliminary data.</text>
</comment>
<dbReference type="Pfam" id="PF09586">
    <property type="entry name" value="YfhO"/>
    <property type="match status" value="1"/>
</dbReference>
<accession>A0A2H0YQB4</accession>
<keyword evidence="1" id="KW-1133">Transmembrane helix</keyword>
<evidence type="ECO:0008006" key="4">
    <source>
        <dbReference type="Google" id="ProtNLM"/>
    </source>
</evidence>
<dbReference type="Proteomes" id="UP000236845">
    <property type="component" value="Unassembled WGS sequence"/>
</dbReference>
<reference evidence="3" key="1">
    <citation type="submission" date="2017-09" db="EMBL/GenBank/DDBJ databases">
        <title>Depth-based differentiation of microbial function through sediment-hosted aquifers and enrichment of novel symbionts in the deep terrestrial subsurface.</title>
        <authorList>
            <person name="Probst A.J."/>
            <person name="Ladd B."/>
            <person name="Jarett J.K."/>
            <person name="Geller-Mcgrath D.E."/>
            <person name="Sieber C.M.K."/>
            <person name="Emerson J.B."/>
            <person name="Anantharaman K."/>
            <person name="Thomas B.C."/>
            <person name="Malmstrom R."/>
            <person name="Stieglmeier M."/>
            <person name="Klingl A."/>
            <person name="Woyke T."/>
            <person name="Ryan C.M."/>
            <person name="Banfield J.F."/>
        </authorList>
    </citation>
    <scope>NUCLEOTIDE SEQUENCE [LARGE SCALE GENOMIC DNA]</scope>
</reference>
<feature type="transmembrane region" description="Helical" evidence="1">
    <location>
        <begin position="102"/>
        <end position="122"/>
    </location>
</feature>
<evidence type="ECO:0000313" key="2">
    <source>
        <dbReference type="EMBL" id="PIS40668.1"/>
    </source>
</evidence>
<dbReference type="EMBL" id="PEXW01000045">
    <property type="protein sequence ID" value="PIS40668.1"/>
    <property type="molecule type" value="Genomic_DNA"/>
</dbReference>
<gene>
    <name evidence="2" type="ORF">COT26_02105</name>
</gene>
<dbReference type="AlphaFoldDB" id="A0A2H0YQB4"/>
<feature type="non-terminal residue" evidence="2">
    <location>
        <position position="1"/>
    </location>
</feature>
<protein>
    <recommendedName>
        <fullName evidence="4">YfhO family protein</fullName>
    </recommendedName>
</protein>
<organism evidence="2 3">
    <name type="scientific">Candidatus Kerfeldbacteria bacterium CG08_land_8_20_14_0_20_43_14</name>
    <dbReference type="NCBI Taxonomy" id="2014246"/>
    <lineage>
        <taxon>Bacteria</taxon>
        <taxon>Candidatus Kerfeldiibacteriota</taxon>
    </lineage>
</organism>
<evidence type="ECO:0000313" key="3">
    <source>
        <dbReference type="Proteomes" id="UP000236845"/>
    </source>
</evidence>
<dbReference type="InterPro" id="IPR018580">
    <property type="entry name" value="Uncharacterised_YfhO"/>
</dbReference>
<name>A0A2H0YQB4_9BACT</name>